<proteinExistence type="predicted"/>
<reference evidence="1 2" key="1">
    <citation type="submission" date="2019-02" db="EMBL/GenBank/DDBJ databases">
        <title>Deep-cultivation of Planctomycetes and their phenomic and genomic characterization uncovers novel biology.</title>
        <authorList>
            <person name="Wiegand S."/>
            <person name="Jogler M."/>
            <person name="Boedeker C."/>
            <person name="Pinto D."/>
            <person name="Vollmers J."/>
            <person name="Rivas-Marin E."/>
            <person name="Kohn T."/>
            <person name="Peeters S.H."/>
            <person name="Heuer A."/>
            <person name="Rast P."/>
            <person name="Oberbeckmann S."/>
            <person name="Bunk B."/>
            <person name="Jeske O."/>
            <person name="Meyerdierks A."/>
            <person name="Storesund J.E."/>
            <person name="Kallscheuer N."/>
            <person name="Luecker S."/>
            <person name="Lage O.M."/>
            <person name="Pohl T."/>
            <person name="Merkel B.J."/>
            <person name="Hornburger P."/>
            <person name="Mueller R.-W."/>
            <person name="Bruemmer F."/>
            <person name="Labrenz M."/>
            <person name="Spormann A.M."/>
            <person name="Op Den Camp H."/>
            <person name="Overmann J."/>
            <person name="Amann R."/>
            <person name="Jetten M.S.M."/>
            <person name="Mascher T."/>
            <person name="Medema M.H."/>
            <person name="Devos D.P."/>
            <person name="Kaster A.-K."/>
            <person name="Ovreas L."/>
            <person name="Rohde M."/>
            <person name="Galperin M.Y."/>
            <person name="Jogler C."/>
        </authorList>
    </citation>
    <scope>NUCLEOTIDE SEQUENCE [LARGE SCALE GENOMIC DNA]</scope>
    <source>
        <strain evidence="1 2">Poly41</strain>
    </source>
</reference>
<dbReference type="RefSeq" id="WP_146529746.1">
    <property type="nucleotide sequence ID" value="NZ_SJPV01000010.1"/>
</dbReference>
<comment type="caution">
    <text evidence="1">The sequence shown here is derived from an EMBL/GenBank/DDBJ whole genome shotgun (WGS) entry which is preliminary data.</text>
</comment>
<dbReference type="InterPro" id="IPR036102">
    <property type="entry name" value="OsmC/Ohrsf"/>
</dbReference>
<dbReference type="OrthoDB" id="290036at2"/>
<dbReference type="PANTHER" id="PTHR39624">
    <property type="entry name" value="PROTEIN INVOLVED IN RIMO-MEDIATED BETA-METHYLTHIOLATION OF RIBOSOMAL PROTEIN S12 YCAO"/>
    <property type="match status" value="1"/>
</dbReference>
<accession>A0A5C6DC06</accession>
<keyword evidence="2" id="KW-1185">Reference proteome</keyword>
<protein>
    <submittedName>
        <fullName evidence="1">OsmC-like protein</fullName>
    </submittedName>
</protein>
<evidence type="ECO:0000313" key="1">
    <source>
        <dbReference type="EMBL" id="TWU33384.1"/>
    </source>
</evidence>
<dbReference type="PANTHER" id="PTHR39624:SF2">
    <property type="entry name" value="OSMC-LIKE PROTEIN"/>
    <property type="match status" value="1"/>
</dbReference>
<dbReference type="Gene3D" id="3.30.300.20">
    <property type="match status" value="1"/>
</dbReference>
<name>A0A5C6DC06_9BACT</name>
<dbReference type="InterPro" id="IPR003718">
    <property type="entry name" value="OsmC/Ohr_fam"/>
</dbReference>
<dbReference type="Proteomes" id="UP000319143">
    <property type="component" value="Unassembled WGS sequence"/>
</dbReference>
<organism evidence="1 2">
    <name type="scientific">Novipirellula artificiosorum</name>
    <dbReference type="NCBI Taxonomy" id="2528016"/>
    <lineage>
        <taxon>Bacteria</taxon>
        <taxon>Pseudomonadati</taxon>
        <taxon>Planctomycetota</taxon>
        <taxon>Planctomycetia</taxon>
        <taxon>Pirellulales</taxon>
        <taxon>Pirellulaceae</taxon>
        <taxon>Novipirellula</taxon>
    </lineage>
</organism>
<dbReference type="AlphaFoldDB" id="A0A5C6DC06"/>
<dbReference type="Pfam" id="PF02566">
    <property type="entry name" value="OsmC"/>
    <property type="match status" value="1"/>
</dbReference>
<dbReference type="InterPro" id="IPR015946">
    <property type="entry name" value="KH_dom-like_a/b"/>
</dbReference>
<evidence type="ECO:0000313" key="2">
    <source>
        <dbReference type="Proteomes" id="UP000319143"/>
    </source>
</evidence>
<dbReference type="EMBL" id="SJPV01000010">
    <property type="protein sequence ID" value="TWU33384.1"/>
    <property type="molecule type" value="Genomic_DNA"/>
</dbReference>
<sequence length="140" mass="15088">MSVAIQSVYLGELRVQSTHGPSQRVLTTDAPVDNGGRGSDFSPTDLVATALGSCLLTILALVAERHQIDLSGSTVSVTKEMVAQPVRRIGRLESIVTIPAARVDDLQMRERLEAAARKCPVHQSLHPSIDAPISFVYEVE</sequence>
<dbReference type="SUPFAM" id="SSF82784">
    <property type="entry name" value="OsmC-like"/>
    <property type="match status" value="1"/>
</dbReference>
<gene>
    <name evidence="1" type="ORF">Poly41_51380</name>
</gene>